<feature type="domain" description="FecR protein" evidence="1">
    <location>
        <begin position="144"/>
        <end position="236"/>
    </location>
</feature>
<dbReference type="Proteomes" id="UP000219452">
    <property type="component" value="Unassembled WGS sequence"/>
</dbReference>
<name>A0A286FHM5_9BACT</name>
<evidence type="ECO:0000313" key="4">
    <source>
        <dbReference type="Proteomes" id="UP000219452"/>
    </source>
</evidence>
<dbReference type="PANTHER" id="PTHR30273:SF2">
    <property type="entry name" value="PROTEIN FECR"/>
    <property type="match status" value="1"/>
</dbReference>
<dbReference type="Gene3D" id="2.60.120.1440">
    <property type="match status" value="1"/>
</dbReference>
<dbReference type="Gene3D" id="3.55.50.30">
    <property type="match status" value="1"/>
</dbReference>
<dbReference type="EMBL" id="OCNH01000001">
    <property type="protein sequence ID" value="SOD82725.1"/>
    <property type="molecule type" value="Genomic_DNA"/>
</dbReference>
<accession>A0A286FHM5</accession>
<dbReference type="InterPro" id="IPR012373">
    <property type="entry name" value="Ferrdict_sens_TM"/>
</dbReference>
<dbReference type="RefSeq" id="WP_097125777.1">
    <property type="nucleotide sequence ID" value="NZ_OCNH01000001.1"/>
</dbReference>
<evidence type="ECO:0000259" key="2">
    <source>
        <dbReference type="Pfam" id="PF16344"/>
    </source>
</evidence>
<evidence type="ECO:0000259" key="1">
    <source>
        <dbReference type="Pfam" id="PF04773"/>
    </source>
</evidence>
<dbReference type="Pfam" id="PF04773">
    <property type="entry name" value="FecR"/>
    <property type="match status" value="1"/>
</dbReference>
<dbReference type="PIRSF" id="PIRSF018266">
    <property type="entry name" value="FecR"/>
    <property type="match status" value="1"/>
</dbReference>
<protein>
    <submittedName>
        <fullName evidence="3">FecR family protein</fullName>
    </submittedName>
</protein>
<organism evidence="3 4">
    <name type="scientific">Spirosoma fluviale</name>
    <dbReference type="NCBI Taxonomy" id="1597977"/>
    <lineage>
        <taxon>Bacteria</taxon>
        <taxon>Pseudomonadati</taxon>
        <taxon>Bacteroidota</taxon>
        <taxon>Cytophagia</taxon>
        <taxon>Cytophagales</taxon>
        <taxon>Cytophagaceae</taxon>
        <taxon>Spirosoma</taxon>
    </lineage>
</organism>
<keyword evidence="4" id="KW-1185">Reference proteome</keyword>
<dbReference type="PANTHER" id="PTHR30273">
    <property type="entry name" value="PERIPLASMIC SIGNAL SENSOR AND SIGMA FACTOR ACTIVATOR FECR-RELATED"/>
    <property type="match status" value="1"/>
</dbReference>
<sequence length="351" mass="39009">MADQQPIDDALLGKFLAGETDPAESARVRQWLASTEDGPTQPSPDDFTRFEHIWDAAKPDSTEVDTDAAWRSLQQKMRVSDRNPVRRQEPVVKPMPVPQPEQRVFGAASLWRIAALLTLVAGMGWLTLKLRFYGHHHPAEGIVVLTANEQPISKTLPDGTHILLNRHSTLRYPTAFAEERRDVTLTGEAFFEVTSDSTRPFHIDARNSVVQVLGTSFTVRAYDANVSVAVQTGKVRFSRGRKAVLLTKNQQATFEASGDTIRRLPASPNAFAYKTGVLVFEKEPLRDVIQAINQYYNADVQLANAKLGNCLLTTRFEKTPLETVLNVTAETLGLQLRYVGKQVILDGNGCQ</sequence>
<dbReference type="AlphaFoldDB" id="A0A286FHM5"/>
<gene>
    <name evidence="3" type="ORF">SAMN06269250_2237</name>
</gene>
<dbReference type="Pfam" id="PF16344">
    <property type="entry name" value="FecR_C"/>
    <property type="match status" value="1"/>
</dbReference>
<evidence type="ECO:0000313" key="3">
    <source>
        <dbReference type="EMBL" id="SOD82725.1"/>
    </source>
</evidence>
<dbReference type="OrthoDB" id="1452822at2"/>
<dbReference type="InterPro" id="IPR032508">
    <property type="entry name" value="FecR_C"/>
</dbReference>
<reference evidence="4" key="1">
    <citation type="submission" date="2017-09" db="EMBL/GenBank/DDBJ databases">
        <authorList>
            <person name="Varghese N."/>
            <person name="Submissions S."/>
        </authorList>
    </citation>
    <scope>NUCLEOTIDE SEQUENCE [LARGE SCALE GENOMIC DNA]</scope>
    <source>
        <strain evidence="4">DSM 29961</strain>
    </source>
</reference>
<proteinExistence type="predicted"/>
<feature type="domain" description="Protein FecR C-terminal" evidence="2">
    <location>
        <begin position="278"/>
        <end position="344"/>
    </location>
</feature>
<dbReference type="InterPro" id="IPR006860">
    <property type="entry name" value="FecR"/>
</dbReference>
<dbReference type="GO" id="GO:0016989">
    <property type="term" value="F:sigma factor antagonist activity"/>
    <property type="evidence" value="ECO:0007669"/>
    <property type="project" value="TreeGrafter"/>
</dbReference>